<organism evidence="3 4">
    <name type="scientific">Deminuibacter soli</name>
    <dbReference type="NCBI Taxonomy" id="2291815"/>
    <lineage>
        <taxon>Bacteria</taxon>
        <taxon>Pseudomonadati</taxon>
        <taxon>Bacteroidota</taxon>
        <taxon>Chitinophagia</taxon>
        <taxon>Chitinophagales</taxon>
        <taxon>Chitinophagaceae</taxon>
        <taxon>Deminuibacter</taxon>
    </lineage>
</organism>
<keyword evidence="4" id="KW-1185">Reference proteome</keyword>
<accession>A0A3E1NQI7</accession>
<dbReference type="OrthoDB" id="679842at2"/>
<dbReference type="InterPro" id="IPR007527">
    <property type="entry name" value="Znf_SWIM"/>
</dbReference>
<keyword evidence="1" id="KW-0862">Zinc</keyword>
<dbReference type="EMBL" id="QTJU01000001">
    <property type="protein sequence ID" value="RFM30084.1"/>
    <property type="molecule type" value="Genomic_DNA"/>
</dbReference>
<keyword evidence="1" id="KW-0479">Metal-binding</keyword>
<protein>
    <recommendedName>
        <fullName evidence="2">SWIM-type domain-containing protein</fullName>
    </recommendedName>
</protein>
<gene>
    <name evidence="3" type="ORF">DXN05_03675</name>
</gene>
<comment type="caution">
    <text evidence="3">The sequence shown here is derived from an EMBL/GenBank/DDBJ whole genome shotgun (WGS) entry which is preliminary data.</text>
</comment>
<reference evidence="3 4" key="1">
    <citation type="submission" date="2018-08" db="EMBL/GenBank/DDBJ databases">
        <title>Chitinophagaceae sp. K23C18032701, a novel bacterium isolated from forest soil.</title>
        <authorList>
            <person name="Wang C."/>
        </authorList>
    </citation>
    <scope>NUCLEOTIDE SEQUENCE [LARGE SCALE GENOMIC DNA]</scope>
    <source>
        <strain evidence="3 4">K23C18032701</strain>
    </source>
</reference>
<dbReference type="GO" id="GO:0008270">
    <property type="term" value="F:zinc ion binding"/>
    <property type="evidence" value="ECO:0007669"/>
    <property type="project" value="UniProtKB-KW"/>
</dbReference>
<evidence type="ECO:0000259" key="2">
    <source>
        <dbReference type="PROSITE" id="PS50966"/>
    </source>
</evidence>
<name>A0A3E1NQI7_9BACT</name>
<keyword evidence="1" id="KW-0863">Zinc-finger</keyword>
<dbReference type="AlphaFoldDB" id="A0A3E1NQI7"/>
<feature type="domain" description="SWIM-type" evidence="2">
    <location>
        <begin position="72"/>
        <end position="108"/>
    </location>
</feature>
<dbReference type="Proteomes" id="UP000261284">
    <property type="component" value="Unassembled WGS sequence"/>
</dbReference>
<dbReference type="PROSITE" id="PS50966">
    <property type="entry name" value="ZF_SWIM"/>
    <property type="match status" value="1"/>
</dbReference>
<proteinExistence type="predicted"/>
<sequence>MANRIGKDDLRNTKEFYPIRLGFYGALSEGDLKRHIDNDTLVYKHWHLQSLNLQMVTRQGFIFSNSNGSIRYSLTLKIEANTLYIACDCDRRVERLCHHACNALKHLISIKGESVFSGKLA</sequence>
<evidence type="ECO:0000256" key="1">
    <source>
        <dbReference type="PROSITE-ProRule" id="PRU00325"/>
    </source>
</evidence>
<evidence type="ECO:0000313" key="4">
    <source>
        <dbReference type="Proteomes" id="UP000261284"/>
    </source>
</evidence>
<dbReference type="RefSeq" id="WP_116845840.1">
    <property type="nucleotide sequence ID" value="NZ_QTJU01000001.1"/>
</dbReference>
<evidence type="ECO:0000313" key="3">
    <source>
        <dbReference type="EMBL" id="RFM30084.1"/>
    </source>
</evidence>